<dbReference type="PANTHER" id="PTHR24322:SF748">
    <property type="entry name" value="FI23927P1-RELATED"/>
    <property type="match status" value="1"/>
</dbReference>
<dbReference type="InterPro" id="IPR036291">
    <property type="entry name" value="NAD(P)-bd_dom_sf"/>
</dbReference>
<dbReference type="PANTHER" id="PTHR24322">
    <property type="entry name" value="PKSB"/>
    <property type="match status" value="1"/>
</dbReference>
<protein>
    <submittedName>
        <fullName evidence="2">Uncharacterized protein</fullName>
    </submittedName>
</protein>
<dbReference type="AlphaFoldDB" id="A0ABD1DA55"/>
<dbReference type="InterPro" id="IPR002347">
    <property type="entry name" value="SDR_fam"/>
</dbReference>
<keyword evidence="3" id="KW-1185">Reference proteome</keyword>
<proteinExistence type="predicted"/>
<dbReference type="SUPFAM" id="SSF51735">
    <property type="entry name" value="NAD(P)-binding Rossmann-fold domains"/>
    <property type="match status" value="1"/>
</dbReference>
<reference evidence="2 3" key="1">
    <citation type="submission" date="2024-05" db="EMBL/GenBank/DDBJ databases">
        <title>Culex pipiens pipiens assembly and annotation.</title>
        <authorList>
            <person name="Alout H."/>
            <person name="Durand T."/>
        </authorList>
    </citation>
    <scope>NUCLEOTIDE SEQUENCE [LARGE SCALE GENOMIC DNA]</scope>
    <source>
        <strain evidence="2">HA-2024</strain>
        <tissue evidence="2">Whole body</tissue>
    </source>
</reference>
<dbReference type="InterPro" id="IPR020904">
    <property type="entry name" value="Sc_DH/Rdtase_CS"/>
</dbReference>
<keyword evidence="1" id="KW-0560">Oxidoreductase</keyword>
<dbReference type="Proteomes" id="UP001562425">
    <property type="component" value="Unassembled WGS sequence"/>
</dbReference>
<dbReference type="Pfam" id="PF00106">
    <property type="entry name" value="adh_short"/>
    <property type="match status" value="2"/>
</dbReference>
<organism evidence="2 3">
    <name type="scientific">Culex pipiens pipiens</name>
    <name type="common">Northern house mosquito</name>
    <dbReference type="NCBI Taxonomy" id="38569"/>
    <lineage>
        <taxon>Eukaryota</taxon>
        <taxon>Metazoa</taxon>
        <taxon>Ecdysozoa</taxon>
        <taxon>Arthropoda</taxon>
        <taxon>Hexapoda</taxon>
        <taxon>Insecta</taxon>
        <taxon>Pterygota</taxon>
        <taxon>Neoptera</taxon>
        <taxon>Endopterygota</taxon>
        <taxon>Diptera</taxon>
        <taxon>Nematocera</taxon>
        <taxon>Culicoidea</taxon>
        <taxon>Culicidae</taxon>
        <taxon>Culicinae</taxon>
        <taxon>Culicini</taxon>
        <taxon>Culex</taxon>
        <taxon>Culex</taxon>
    </lineage>
</organism>
<sequence>MIPSADPDSRGSLYEFQLQPYNPTPPVPPKSLWHQFKRVVYFVEFLFKSVPLWLRVFSNWLFPKPPKIITNWNALVTGGANGIGSGVVLELAKCGCNVIIADLDEVNGERIVQELKKKYRIKAGFYRDAKSSTTLAPWTSWSTMRAPCPSPSSDEYSPANLQRMMDVNILSHFWTVKTFLPGMYERRRGHVVGLSSRTAYAPTGYMRNYATSKYAVRGFMEELHDEIYHAGYEGEVVTTSVFPAVIATRKESIGTLLSLPGYSEMDVTTVEECGRQIVNAILRNKRKLFVPDTFQTWQLALFEDLPRKITRLLKEELFKR</sequence>
<accession>A0ABD1DA55</accession>
<comment type="caution">
    <text evidence="2">The sequence shown here is derived from an EMBL/GenBank/DDBJ whole genome shotgun (WGS) entry which is preliminary data.</text>
</comment>
<dbReference type="PROSITE" id="PS00061">
    <property type="entry name" value="ADH_SHORT"/>
    <property type="match status" value="1"/>
</dbReference>
<dbReference type="PRINTS" id="PR00081">
    <property type="entry name" value="GDHRDH"/>
</dbReference>
<dbReference type="GO" id="GO:0016491">
    <property type="term" value="F:oxidoreductase activity"/>
    <property type="evidence" value="ECO:0007669"/>
    <property type="project" value="UniProtKB-KW"/>
</dbReference>
<evidence type="ECO:0000313" key="2">
    <source>
        <dbReference type="EMBL" id="KAL1396552.1"/>
    </source>
</evidence>
<dbReference type="Gene3D" id="3.40.50.720">
    <property type="entry name" value="NAD(P)-binding Rossmann-like Domain"/>
    <property type="match status" value="2"/>
</dbReference>
<gene>
    <name evidence="2" type="ORF">pipiens_010455</name>
</gene>
<name>A0ABD1DA55_CULPP</name>
<dbReference type="EMBL" id="JBEHCU010006675">
    <property type="protein sequence ID" value="KAL1396552.1"/>
    <property type="molecule type" value="Genomic_DNA"/>
</dbReference>
<evidence type="ECO:0000256" key="1">
    <source>
        <dbReference type="ARBA" id="ARBA00023002"/>
    </source>
</evidence>
<evidence type="ECO:0000313" key="3">
    <source>
        <dbReference type="Proteomes" id="UP001562425"/>
    </source>
</evidence>